<gene>
    <name evidence="3" type="ORF">M0812_28193</name>
</gene>
<dbReference type="SUPFAM" id="SSF57850">
    <property type="entry name" value="RING/U-box"/>
    <property type="match status" value="1"/>
</dbReference>
<evidence type="ECO:0000313" key="3">
    <source>
        <dbReference type="EMBL" id="KAJ3425747.1"/>
    </source>
</evidence>
<feature type="compositionally biased region" description="Basic and acidic residues" evidence="1">
    <location>
        <begin position="322"/>
        <end position="338"/>
    </location>
</feature>
<evidence type="ECO:0000259" key="2">
    <source>
        <dbReference type="SMART" id="SM00504"/>
    </source>
</evidence>
<feature type="compositionally biased region" description="Acidic residues" evidence="1">
    <location>
        <begin position="1122"/>
        <end position="1139"/>
    </location>
</feature>
<dbReference type="GO" id="GO:0016567">
    <property type="term" value="P:protein ubiquitination"/>
    <property type="evidence" value="ECO:0007669"/>
    <property type="project" value="InterPro"/>
</dbReference>
<dbReference type="SMART" id="SM00504">
    <property type="entry name" value="Ubox"/>
    <property type="match status" value="1"/>
</dbReference>
<feature type="region of interest" description="Disordered" evidence="1">
    <location>
        <begin position="79"/>
        <end position="139"/>
    </location>
</feature>
<dbReference type="InterPro" id="IPR013083">
    <property type="entry name" value="Znf_RING/FYVE/PHD"/>
</dbReference>
<feature type="compositionally biased region" description="Basic and acidic residues" evidence="1">
    <location>
        <begin position="361"/>
        <end position="413"/>
    </location>
</feature>
<feature type="region of interest" description="Disordered" evidence="1">
    <location>
        <begin position="640"/>
        <end position="667"/>
    </location>
</feature>
<dbReference type="EMBL" id="JANTQA010000070">
    <property type="protein sequence ID" value="KAJ3425747.1"/>
    <property type="molecule type" value="Genomic_DNA"/>
</dbReference>
<feature type="region of interest" description="Disordered" evidence="1">
    <location>
        <begin position="151"/>
        <end position="296"/>
    </location>
</feature>
<dbReference type="GO" id="GO:0004842">
    <property type="term" value="F:ubiquitin-protein transferase activity"/>
    <property type="evidence" value="ECO:0007669"/>
    <property type="project" value="InterPro"/>
</dbReference>
<feature type="compositionally biased region" description="Polar residues" evidence="1">
    <location>
        <begin position="254"/>
        <end position="268"/>
    </location>
</feature>
<feature type="compositionally biased region" description="Low complexity" evidence="1">
    <location>
        <begin position="171"/>
        <end position="193"/>
    </location>
</feature>
<comment type="caution">
    <text evidence="3">The sequence shown here is derived from an EMBL/GenBank/DDBJ whole genome shotgun (WGS) entry which is preliminary data.</text>
</comment>
<feature type="compositionally biased region" description="Low complexity" evidence="1">
    <location>
        <begin position="451"/>
        <end position="460"/>
    </location>
</feature>
<name>A0AAV7YCW4_9EUKA</name>
<protein>
    <submittedName>
        <fullName evidence="3">Speract/scavenger receptor domain-containing protein</fullName>
    </submittedName>
</protein>
<keyword evidence="3" id="KW-0675">Receptor</keyword>
<evidence type="ECO:0000313" key="4">
    <source>
        <dbReference type="Proteomes" id="UP001146793"/>
    </source>
</evidence>
<feature type="compositionally biased region" description="Basic and acidic residues" evidence="1">
    <location>
        <begin position="109"/>
        <end position="138"/>
    </location>
</feature>
<dbReference type="Pfam" id="PF04564">
    <property type="entry name" value="U-box"/>
    <property type="match status" value="1"/>
</dbReference>
<dbReference type="InterPro" id="IPR003613">
    <property type="entry name" value="Ubox_domain"/>
</dbReference>
<feature type="region of interest" description="Disordered" evidence="1">
    <location>
        <begin position="531"/>
        <end position="565"/>
    </location>
</feature>
<feature type="region of interest" description="Disordered" evidence="1">
    <location>
        <begin position="322"/>
        <end position="460"/>
    </location>
</feature>
<feature type="compositionally biased region" description="Basic and acidic residues" evidence="1">
    <location>
        <begin position="640"/>
        <end position="650"/>
    </location>
</feature>
<evidence type="ECO:0000256" key="1">
    <source>
        <dbReference type="SAM" id="MobiDB-lite"/>
    </source>
</evidence>
<feature type="domain" description="U-box" evidence="2">
    <location>
        <begin position="578"/>
        <end position="640"/>
    </location>
</feature>
<feature type="compositionally biased region" description="Basic residues" evidence="1">
    <location>
        <begin position="417"/>
        <end position="428"/>
    </location>
</feature>
<feature type="compositionally biased region" description="Polar residues" evidence="1">
    <location>
        <begin position="430"/>
        <end position="443"/>
    </location>
</feature>
<reference evidence="3" key="1">
    <citation type="submission" date="2022-08" db="EMBL/GenBank/DDBJ databases">
        <title>Novel sulphate-reducing endosymbionts in the free-living metamonad Anaeramoeba.</title>
        <authorList>
            <person name="Jerlstrom-Hultqvist J."/>
            <person name="Cepicka I."/>
            <person name="Gallot-Lavallee L."/>
            <person name="Salas-Leiva D."/>
            <person name="Curtis B.A."/>
            <person name="Zahonova K."/>
            <person name="Pipaliya S."/>
            <person name="Dacks J."/>
            <person name="Roger A.J."/>
        </authorList>
    </citation>
    <scope>NUCLEOTIDE SEQUENCE</scope>
    <source>
        <strain evidence="3">Busselton2</strain>
    </source>
</reference>
<dbReference type="Gene3D" id="3.30.40.10">
    <property type="entry name" value="Zinc/RING finger domain, C3HC4 (zinc finger)"/>
    <property type="match status" value="1"/>
</dbReference>
<dbReference type="Proteomes" id="UP001146793">
    <property type="component" value="Unassembled WGS sequence"/>
</dbReference>
<accession>A0AAV7YCW4</accession>
<dbReference type="CDD" id="cd16453">
    <property type="entry name" value="RING-Ubox"/>
    <property type="match status" value="1"/>
</dbReference>
<proteinExistence type="predicted"/>
<organism evidence="3 4">
    <name type="scientific">Anaeramoeba flamelloides</name>
    <dbReference type="NCBI Taxonomy" id="1746091"/>
    <lineage>
        <taxon>Eukaryota</taxon>
        <taxon>Metamonada</taxon>
        <taxon>Anaeramoebidae</taxon>
        <taxon>Anaeramoeba</taxon>
    </lineage>
</organism>
<feature type="region of interest" description="Disordered" evidence="1">
    <location>
        <begin position="1104"/>
        <end position="1144"/>
    </location>
</feature>
<sequence length="1347" mass="159902">MSEKFHLQVHIEKNKSKVPLYNINELKNTDRLSIIESRNNFTNPKIFNFKNDQNKFLFENDRALGVLNSGDKLFCTRDEQEEEKDNKQTIQQNKKSKDFGNEGVHLHNKKVEKQRQEKQEKQEQEQKEESKAEKKELSEFENSASELELWIDQDFFVKDPPNNPERDLHDQSQNQNQTELTSTETETLQTQENTKTKEMSQLVRSYENFTEYSSEETFEFEKDKTELELPNNNSDIGLPEKSDLIFESNDENESSLINSEDSINSNSLGGLINRGNGSEFGKNEEEEELFKEKQLLEQEQKQIDSFMDDLFQFEDGSKSYFKEKQKKQEKEKKQEKQKKTTTTTEKQEKEEKKKKTTTTTEKQEKEEKQKKQKKQEKQEKQEKEKQEKEEKQKKQKDQIKNENEKQKEQEKFMFRTIKTRSPTKRKMQNKPLTQKTEENLNYNTHEKQKNTNKTQRTNTQEIKEDVEKELRELEQELIQMDGNNTDEGNDFNDFDFLNFTSSETEENEFGEIEAEGCLLKHEHSQLEKFKKELKDQNSLSKDTNDSDNEEITNNRNQNKNKKTHKIKKTNFDSISFHHIMCPITFEMFIDPVKTPCGDLFERRSIEKEIKMHGVCPIHDTILKVSDLIESKETKKLVQKWKEKHNIRDPNNKVNNAKKSGKDSNDPIQGKKEFEVFLKNNKGKYQGKCTIDLKKKQIRIILPDSLSMVCKLELINFQIISNNSKIGLLSINKQDFFIKFKNNLKLKEFVKNLCPSTITFKENNNSNHTSKNSNNKSNNKETLKFFIELLNENHKTIAKRYLYVTKNIIKFKNGNGKTCSERIENLKYKYFKRKITLRIKHQNYRIRFKEFKNFKKFLQILKIPKLEHTAKETNHNKLKIKQKKLIKKRSKSKIKNKQEKIIKNKNNKTKEFKIKIIDKKFKILGFSKIIISHNTIGIIDLEKNRIEEPTLNIKFKINPKISQIGKIRFFNLSKSFFIKFETNELRNNFNSFLNREQKQKLKQFEIYNSPTFKIMVLNNYQNQIDEGKLKIHKGQAFLNLRSISLKETINGIKHNKHKIELSISQLIVKKKSYLIKFKNNKERENFSDYYKQNFLLFHLQNVDSKQQQQQQGGKVKKDKDGMEYSEDIECPEDTEEDEEEQSHKEKHNFKIKIVNRYNEMLCKGEIILSNQKVIIKREDQTPITSRSKDIYLIIQNKPKAFITILFTKKKGKLYINLENQKDLSKISRLFQIVKNNDLSKSSKWKATVVSSNIDHLYKKSRVEIIVKKNRIILNKLDNSLNIRKHLSFSLSKNLKCRISRKNPKTIQLRINSKFQIILELHSTNDSYGFYDFIDKLNIKINSCKKSRK</sequence>